<feature type="transmembrane region" description="Helical" evidence="7">
    <location>
        <begin position="209"/>
        <end position="230"/>
    </location>
</feature>
<evidence type="ECO:0000256" key="7">
    <source>
        <dbReference type="RuleBase" id="RU363032"/>
    </source>
</evidence>
<evidence type="ECO:0000313" key="9">
    <source>
        <dbReference type="EMBL" id="RNJ25997.1"/>
    </source>
</evidence>
<evidence type="ECO:0000256" key="6">
    <source>
        <dbReference type="ARBA" id="ARBA00023136"/>
    </source>
</evidence>
<keyword evidence="6 7" id="KW-0472">Membrane</keyword>
<dbReference type="Pfam" id="PF00528">
    <property type="entry name" value="BPD_transp_1"/>
    <property type="match status" value="1"/>
</dbReference>
<proteinExistence type="inferred from homology"/>
<keyword evidence="4 7" id="KW-0812">Transmembrane</keyword>
<evidence type="ECO:0000256" key="4">
    <source>
        <dbReference type="ARBA" id="ARBA00022692"/>
    </source>
</evidence>
<evidence type="ECO:0000313" key="10">
    <source>
        <dbReference type="Proteomes" id="UP000270581"/>
    </source>
</evidence>
<dbReference type="RefSeq" id="WP_075938282.1">
    <property type="nucleotide sequence ID" value="NZ_BDJH01000002.1"/>
</dbReference>
<evidence type="ECO:0000256" key="1">
    <source>
        <dbReference type="ARBA" id="ARBA00004651"/>
    </source>
</evidence>
<feature type="transmembrane region" description="Helical" evidence="7">
    <location>
        <begin position="267"/>
        <end position="290"/>
    </location>
</feature>
<dbReference type="Proteomes" id="UP000270581">
    <property type="component" value="Unassembled WGS sequence"/>
</dbReference>
<protein>
    <submittedName>
        <fullName evidence="9">Carbohydrate ABC transporter permease</fullName>
    </submittedName>
</protein>
<feature type="domain" description="ABC transmembrane type-1" evidence="8">
    <location>
        <begin position="93"/>
        <end position="285"/>
    </location>
</feature>
<dbReference type="InterPro" id="IPR050901">
    <property type="entry name" value="BP-dep_ABC_trans_perm"/>
</dbReference>
<dbReference type="GO" id="GO:0005886">
    <property type="term" value="C:plasma membrane"/>
    <property type="evidence" value="ECO:0007669"/>
    <property type="project" value="UniProtKB-SubCell"/>
</dbReference>
<name>A0AAJ4R879_9EURY</name>
<reference evidence="9 10" key="1">
    <citation type="submission" date="2018-11" db="EMBL/GenBank/DDBJ databases">
        <title>Genome sequences of Natronomonas sp. CBA1133.</title>
        <authorList>
            <person name="Roh S.W."/>
            <person name="Cha I.-T."/>
        </authorList>
    </citation>
    <scope>NUCLEOTIDE SEQUENCE [LARGE SCALE GENOMIC DNA]</scope>
    <source>
        <strain evidence="9 10">CBA1133</strain>
    </source>
</reference>
<keyword evidence="2 7" id="KW-0813">Transport</keyword>
<comment type="caution">
    <text evidence="9">The sequence shown here is derived from an EMBL/GenBank/DDBJ whole genome shotgun (WGS) entry which is preliminary data.</text>
</comment>
<dbReference type="PANTHER" id="PTHR32243">
    <property type="entry name" value="MALTOSE TRANSPORT SYSTEM PERMEASE-RELATED"/>
    <property type="match status" value="1"/>
</dbReference>
<dbReference type="PANTHER" id="PTHR32243:SF18">
    <property type="entry name" value="INNER MEMBRANE ABC TRANSPORTER PERMEASE PROTEIN YCJP"/>
    <property type="match status" value="1"/>
</dbReference>
<accession>A0AAJ4R879</accession>
<evidence type="ECO:0000256" key="3">
    <source>
        <dbReference type="ARBA" id="ARBA00022475"/>
    </source>
</evidence>
<dbReference type="GO" id="GO:0055085">
    <property type="term" value="P:transmembrane transport"/>
    <property type="evidence" value="ECO:0007669"/>
    <property type="project" value="InterPro"/>
</dbReference>
<evidence type="ECO:0000256" key="5">
    <source>
        <dbReference type="ARBA" id="ARBA00022989"/>
    </source>
</evidence>
<organism evidence="9 10">
    <name type="scientific">Halosegnis longus</name>
    <dbReference type="NCBI Taxonomy" id="2216012"/>
    <lineage>
        <taxon>Archaea</taxon>
        <taxon>Methanobacteriati</taxon>
        <taxon>Methanobacteriota</taxon>
        <taxon>Stenosarchaea group</taxon>
        <taxon>Halobacteria</taxon>
        <taxon>Halobacteriales</taxon>
        <taxon>Natronomonadaceae</taxon>
        <taxon>Halosegnis</taxon>
    </lineage>
</organism>
<dbReference type="EMBL" id="RJJC01000001">
    <property type="protein sequence ID" value="RNJ25997.1"/>
    <property type="molecule type" value="Genomic_DNA"/>
</dbReference>
<comment type="subcellular location">
    <subcellularLocation>
        <location evidence="1 7">Cell membrane</location>
        <topology evidence="1 7">Multi-pass membrane protein</topology>
    </subcellularLocation>
</comment>
<feature type="transmembrane region" description="Helical" evidence="7">
    <location>
        <begin position="131"/>
        <end position="152"/>
    </location>
</feature>
<dbReference type="CDD" id="cd06261">
    <property type="entry name" value="TM_PBP2"/>
    <property type="match status" value="1"/>
</dbReference>
<dbReference type="SUPFAM" id="SSF161098">
    <property type="entry name" value="MetI-like"/>
    <property type="match status" value="1"/>
</dbReference>
<evidence type="ECO:0000256" key="2">
    <source>
        <dbReference type="ARBA" id="ARBA00022448"/>
    </source>
</evidence>
<gene>
    <name evidence="9" type="ORF">Nmn1133_04390</name>
</gene>
<sequence>MSTDTPDESGLDPDSIRGIFGLDFRTADTLYQLLLSLSAAFFFVLIMFPIYWMLQSSLKTRSGREAVSWLPTGETFTLEYYTDLIGSSVGTFIFNSVVVTLGTIVLVVIVSLIAGYGLARLEFGHKENFARFLLFGYMFSPIVLGLPLYLIWRNLGLLGTRVGLIVALTAISMPFSVWLMWKYIQTIPEAMEESAWVAGASRWRGFRDVVIPQTQPAIIASALFAFALAWNDYTFASILLPEQQQMTFAPGLLQLINTGYGAPWGQVMAVSMLTTIPPLLFAYFLQSYLLKGFQIRSL</sequence>
<feature type="transmembrane region" description="Helical" evidence="7">
    <location>
        <begin position="92"/>
        <end position="119"/>
    </location>
</feature>
<comment type="similarity">
    <text evidence="7">Belongs to the binding-protein-dependent transport system permease family.</text>
</comment>
<dbReference type="PROSITE" id="PS50928">
    <property type="entry name" value="ABC_TM1"/>
    <property type="match status" value="1"/>
</dbReference>
<dbReference type="InterPro" id="IPR035906">
    <property type="entry name" value="MetI-like_sf"/>
</dbReference>
<keyword evidence="3" id="KW-1003">Cell membrane</keyword>
<dbReference type="Gene3D" id="1.10.3720.10">
    <property type="entry name" value="MetI-like"/>
    <property type="match status" value="1"/>
</dbReference>
<feature type="transmembrane region" description="Helical" evidence="7">
    <location>
        <begin position="33"/>
        <end position="54"/>
    </location>
</feature>
<keyword evidence="10" id="KW-1185">Reference proteome</keyword>
<dbReference type="InterPro" id="IPR000515">
    <property type="entry name" value="MetI-like"/>
</dbReference>
<dbReference type="AlphaFoldDB" id="A0AAJ4R879"/>
<feature type="transmembrane region" description="Helical" evidence="7">
    <location>
        <begin position="158"/>
        <end position="181"/>
    </location>
</feature>
<keyword evidence="5 7" id="KW-1133">Transmembrane helix</keyword>
<evidence type="ECO:0000259" key="8">
    <source>
        <dbReference type="PROSITE" id="PS50928"/>
    </source>
</evidence>